<proteinExistence type="predicted"/>
<reference evidence="2 3" key="1">
    <citation type="submission" date="2024-03" db="EMBL/GenBank/DDBJ databases">
        <title>WGS assembly of Saponaria officinalis var. Norfolk2.</title>
        <authorList>
            <person name="Jenkins J."/>
            <person name="Shu S."/>
            <person name="Grimwood J."/>
            <person name="Barry K."/>
            <person name="Goodstein D."/>
            <person name="Schmutz J."/>
            <person name="Leebens-Mack J."/>
            <person name="Osbourn A."/>
        </authorList>
    </citation>
    <scope>NUCLEOTIDE SEQUENCE [LARGE SCALE GENOMIC DNA]</scope>
    <source>
        <strain evidence="3">cv. Norfolk2</strain>
        <strain evidence="2">JIC</strain>
        <tissue evidence="2">Leaf</tissue>
    </source>
</reference>
<evidence type="ECO:0000313" key="2">
    <source>
        <dbReference type="EMBL" id="KAK9749939.1"/>
    </source>
</evidence>
<sequence>MELLHPSSRSLHSLKKKLDLSFEPSHFFLAQTKTALNPHSFSSDRATTTAPANLPRRRTLSPGFAITFRLLSTVATFITSFSQTRSNHHRASPVAPSSHLRLTAFETSPFFRCGGQKLWLLVILLLLTAYLFSCYPLVFSSFDYLVCNLVEQP</sequence>
<dbReference type="EMBL" id="JBDFQZ010000002">
    <property type="protein sequence ID" value="KAK9749939.1"/>
    <property type="molecule type" value="Genomic_DNA"/>
</dbReference>
<comment type="caution">
    <text evidence="2">The sequence shown here is derived from an EMBL/GenBank/DDBJ whole genome shotgun (WGS) entry which is preliminary data.</text>
</comment>
<keyword evidence="3" id="KW-1185">Reference proteome</keyword>
<keyword evidence="1" id="KW-0812">Transmembrane</keyword>
<name>A0AAW1MUQ9_SAPOF</name>
<keyword evidence="1" id="KW-0472">Membrane</keyword>
<dbReference type="EMBL" id="JBDFQZ010000002">
    <property type="protein sequence ID" value="KAK9749938.1"/>
    <property type="molecule type" value="Genomic_DNA"/>
</dbReference>
<gene>
    <name evidence="2" type="ORF">RND81_02G160300</name>
</gene>
<protein>
    <recommendedName>
        <fullName evidence="4">Transmembrane protein</fullName>
    </recommendedName>
</protein>
<organism evidence="2 3">
    <name type="scientific">Saponaria officinalis</name>
    <name type="common">Common soapwort</name>
    <name type="synonym">Lychnis saponaria</name>
    <dbReference type="NCBI Taxonomy" id="3572"/>
    <lineage>
        <taxon>Eukaryota</taxon>
        <taxon>Viridiplantae</taxon>
        <taxon>Streptophyta</taxon>
        <taxon>Embryophyta</taxon>
        <taxon>Tracheophyta</taxon>
        <taxon>Spermatophyta</taxon>
        <taxon>Magnoliopsida</taxon>
        <taxon>eudicotyledons</taxon>
        <taxon>Gunneridae</taxon>
        <taxon>Pentapetalae</taxon>
        <taxon>Caryophyllales</taxon>
        <taxon>Caryophyllaceae</taxon>
        <taxon>Caryophylleae</taxon>
        <taxon>Saponaria</taxon>
    </lineage>
</organism>
<feature type="transmembrane region" description="Helical" evidence="1">
    <location>
        <begin position="118"/>
        <end position="138"/>
    </location>
</feature>
<evidence type="ECO:0008006" key="4">
    <source>
        <dbReference type="Google" id="ProtNLM"/>
    </source>
</evidence>
<keyword evidence="1" id="KW-1133">Transmembrane helix</keyword>
<evidence type="ECO:0000313" key="3">
    <source>
        <dbReference type="Proteomes" id="UP001443914"/>
    </source>
</evidence>
<dbReference type="AlphaFoldDB" id="A0AAW1MUQ9"/>
<accession>A0AAW1MUQ9</accession>
<dbReference type="Proteomes" id="UP001443914">
    <property type="component" value="Unassembled WGS sequence"/>
</dbReference>
<evidence type="ECO:0000256" key="1">
    <source>
        <dbReference type="SAM" id="Phobius"/>
    </source>
</evidence>